<keyword evidence="1" id="KW-0813">Transport</keyword>
<dbReference type="PANTHER" id="PTHR30176">
    <property type="entry name" value="FERREDOXIN-TYPE PROTEIN NAPH"/>
    <property type="match status" value="1"/>
</dbReference>
<keyword evidence="4" id="KW-0249">Electron transport</keyword>
<feature type="transmembrane region" description="Helical" evidence="7">
    <location>
        <begin position="166"/>
        <end position="190"/>
    </location>
</feature>
<dbReference type="AlphaFoldDB" id="A0A173Y3Q4"/>
<reference evidence="9 10" key="1">
    <citation type="submission" date="2015-09" db="EMBL/GenBank/DDBJ databases">
        <authorList>
            <consortium name="Pathogen Informatics"/>
        </authorList>
    </citation>
    <scope>NUCLEOTIDE SEQUENCE [LARGE SCALE GENOMIC DNA]</scope>
    <source>
        <strain evidence="9 10">2789STDY5834855</strain>
    </source>
</reference>
<keyword evidence="7" id="KW-0472">Membrane</keyword>
<keyword evidence="7" id="KW-0812">Transmembrane</keyword>
<dbReference type="PANTHER" id="PTHR30176:SF3">
    <property type="entry name" value="FERREDOXIN-TYPE PROTEIN NAPH"/>
    <property type="match status" value="1"/>
</dbReference>
<dbReference type="Pfam" id="PF12801">
    <property type="entry name" value="Fer4_5"/>
    <property type="match status" value="2"/>
</dbReference>
<keyword evidence="5" id="KW-0408">Iron</keyword>
<keyword evidence="7" id="KW-1133">Transmembrane helix</keyword>
<protein>
    <submittedName>
        <fullName evidence="9">4Fe-4S ferredoxin</fullName>
    </submittedName>
</protein>
<dbReference type="CDD" id="cd10549">
    <property type="entry name" value="MtMvhB_like"/>
    <property type="match status" value="1"/>
</dbReference>
<dbReference type="InterPro" id="IPR017896">
    <property type="entry name" value="4Fe4S_Fe-S-bd"/>
</dbReference>
<evidence type="ECO:0000313" key="10">
    <source>
        <dbReference type="Proteomes" id="UP000095558"/>
    </source>
</evidence>
<dbReference type="PROSITE" id="PS00198">
    <property type="entry name" value="4FE4S_FER_1"/>
    <property type="match status" value="1"/>
</dbReference>
<evidence type="ECO:0000259" key="8">
    <source>
        <dbReference type="PROSITE" id="PS51379"/>
    </source>
</evidence>
<dbReference type="InterPro" id="IPR051684">
    <property type="entry name" value="Electron_Trans/Redox"/>
</dbReference>
<feature type="domain" description="4Fe-4S ferredoxin-type" evidence="8">
    <location>
        <begin position="38"/>
        <end position="67"/>
    </location>
</feature>
<name>A0A173Y3Q4_9CLOT</name>
<evidence type="ECO:0000256" key="1">
    <source>
        <dbReference type="ARBA" id="ARBA00022448"/>
    </source>
</evidence>
<evidence type="ECO:0000256" key="2">
    <source>
        <dbReference type="ARBA" id="ARBA00022485"/>
    </source>
</evidence>
<dbReference type="GO" id="GO:0005886">
    <property type="term" value="C:plasma membrane"/>
    <property type="evidence" value="ECO:0007669"/>
    <property type="project" value="TreeGrafter"/>
</dbReference>
<dbReference type="STRING" id="84024.ERS852471_00816"/>
<dbReference type="GO" id="GO:0046872">
    <property type="term" value="F:metal ion binding"/>
    <property type="evidence" value="ECO:0007669"/>
    <property type="project" value="UniProtKB-KW"/>
</dbReference>
<dbReference type="Gene3D" id="3.30.70.3270">
    <property type="match status" value="1"/>
</dbReference>
<dbReference type="GO" id="GO:0051539">
    <property type="term" value="F:4 iron, 4 sulfur cluster binding"/>
    <property type="evidence" value="ECO:0007669"/>
    <property type="project" value="UniProtKB-KW"/>
</dbReference>
<evidence type="ECO:0000256" key="4">
    <source>
        <dbReference type="ARBA" id="ARBA00022982"/>
    </source>
</evidence>
<evidence type="ECO:0000256" key="5">
    <source>
        <dbReference type="ARBA" id="ARBA00023004"/>
    </source>
</evidence>
<sequence>MENKIIKKKANVDERYCVACGRCEKECPFSAISIYKGIISKVDINKCVGCGKCAKACPANAIEIKPIEVSDSKNKINVKKKIKNKKHWSDYMWIVSTLYLVLGLFNILFAWLGLLCFLIPLLISIFGGGKKYCNKYCGRGQILNILGNKFKLSRNKSMPKFLKDKYFRVGFLIFFLAMFLNMLFITYLVFNNTNSLREVITLFWIFKLPWNFIDYSYVTPWVVQFAFGFYSMMLTSTLLGVITMIFCKPNSWCVYCPMGTMTQGISIIKNK</sequence>
<dbReference type="RefSeq" id="WP_082425206.1">
    <property type="nucleotide sequence ID" value="NZ_CYZV01000002.1"/>
</dbReference>
<dbReference type="Proteomes" id="UP000095558">
    <property type="component" value="Unassembled WGS sequence"/>
</dbReference>
<evidence type="ECO:0000256" key="7">
    <source>
        <dbReference type="SAM" id="Phobius"/>
    </source>
</evidence>
<accession>A0A173Y3Q4</accession>
<feature type="transmembrane region" description="Helical" evidence="7">
    <location>
        <begin position="225"/>
        <end position="246"/>
    </location>
</feature>
<proteinExistence type="predicted"/>
<dbReference type="Gene3D" id="3.30.70.20">
    <property type="match status" value="1"/>
</dbReference>
<dbReference type="PROSITE" id="PS51379">
    <property type="entry name" value="4FE4S_FER_2"/>
    <property type="match status" value="2"/>
</dbReference>
<evidence type="ECO:0000313" key="9">
    <source>
        <dbReference type="EMBL" id="CUN58293.1"/>
    </source>
</evidence>
<dbReference type="SUPFAM" id="SSF54862">
    <property type="entry name" value="4Fe-4S ferredoxins"/>
    <property type="match status" value="1"/>
</dbReference>
<feature type="domain" description="4Fe-4S ferredoxin-type" evidence="8">
    <location>
        <begin position="8"/>
        <end position="37"/>
    </location>
</feature>
<dbReference type="EMBL" id="CYZV01000002">
    <property type="protein sequence ID" value="CUN58293.1"/>
    <property type="molecule type" value="Genomic_DNA"/>
</dbReference>
<gene>
    <name evidence="9" type="ORF">ERS852470_00254</name>
</gene>
<keyword evidence="6" id="KW-0411">Iron-sulfur</keyword>
<keyword evidence="2" id="KW-0004">4Fe-4S</keyword>
<dbReference type="InterPro" id="IPR017900">
    <property type="entry name" value="4Fe4S_Fe_S_CS"/>
</dbReference>
<evidence type="ECO:0000256" key="6">
    <source>
        <dbReference type="ARBA" id="ARBA00023014"/>
    </source>
</evidence>
<keyword evidence="3" id="KW-0479">Metal-binding</keyword>
<evidence type="ECO:0000256" key="3">
    <source>
        <dbReference type="ARBA" id="ARBA00022723"/>
    </source>
</evidence>
<organism evidence="9 10">
    <name type="scientific">Clostridium disporicum</name>
    <dbReference type="NCBI Taxonomy" id="84024"/>
    <lineage>
        <taxon>Bacteria</taxon>
        <taxon>Bacillati</taxon>
        <taxon>Bacillota</taxon>
        <taxon>Clostridia</taxon>
        <taxon>Eubacteriales</taxon>
        <taxon>Clostridiaceae</taxon>
        <taxon>Clostridium</taxon>
    </lineage>
</organism>
<feature type="transmembrane region" description="Helical" evidence="7">
    <location>
        <begin position="111"/>
        <end position="129"/>
    </location>
</feature>
<dbReference type="Pfam" id="PF14697">
    <property type="entry name" value="Fer4_21"/>
    <property type="match status" value="1"/>
</dbReference>